<gene>
    <name evidence="2" type="ORF">HLB23_14865</name>
</gene>
<dbReference type="RefSeq" id="WP_067524537.1">
    <property type="nucleotide sequence ID" value="NZ_JABELX010000005.1"/>
</dbReference>
<protein>
    <submittedName>
        <fullName evidence="2">Uncharacterized protein</fullName>
    </submittedName>
</protein>
<accession>A0A849BX58</accession>
<name>A0A849BX58_9NOCA</name>
<keyword evidence="3" id="KW-1185">Reference proteome</keyword>
<sequence>MGQVLTSAAASTQTAVTSWQADYGDSACQLPIPPHWRIGGVFLRGVGTLLLGIPLYLLLAKAMPPFCRGAVLARRLPVPTESSAESDALPHS</sequence>
<organism evidence="2 3">
    <name type="scientific">Nocardia uniformis</name>
    <dbReference type="NCBI Taxonomy" id="53432"/>
    <lineage>
        <taxon>Bacteria</taxon>
        <taxon>Bacillati</taxon>
        <taxon>Actinomycetota</taxon>
        <taxon>Actinomycetes</taxon>
        <taxon>Mycobacteriales</taxon>
        <taxon>Nocardiaceae</taxon>
        <taxon>Nocardia</taxon>
    </lineage>
</organism>
<proteinExistence type="predicted"/>
<dbReference type="AlphaFoldDB" id="A0A849BX58"/>
<reference evidence="2 3" key="1">
    <citation type="submission" date="2020-05" db="EMBL/GenBank/DDBJ databases">
        <title>MicrobeNet Type strains.</title>
        <authorList>
            <person name="Nicholson A.C."/>
        </authorList>
    </citation>
    <scope>NUCLEOTIDE SEQUENCE [LARGE SCALE GENOMIC DNA]</scope>
    <source>
        <strain evidence="2 3">JCM 3224</strain>
    </source>
</reference>
<feature type="transmembrane region" description="Helical" evidence="1">
    <location>
        <begin position="41"/>
        <end position="59"/>
    </location>
</feature>
<keyword evidence="1" id="KW-0472">Membrane</keyword>
<dbReference type="Proteomes" id="UP000586827">
    <property type="component" value="Unassembled WGS sequence"/>
</dbReference>
<comment type="caution">
    <text evidence="2">The sequence shown here is derived from an EMBL/GenBank/DDBJ whole genome shotgun (WGS) entry which is preliminary data.</text>
</comment>
<keyword evidence="1" id="KW-1133">Transmembrane helix</keyword>
<dbReference type="EMBL" id="JABELX010000005">
    <property type="protein sequence ID" value="NNH71132.1"/>
    <property type="molecule type" value="Genomic_DNA"/>
</dbReference>
<evidence type="ECO:0000313" key="2">
    <source>
        <dbReference type="EMBL" id="NNH71132.1"/>
    </source>
</evidence>
<keyword evidence="1" id="KW-0812">Transmembrane</keyword>
<evidence type="ECO:0000313" key="3">
    <source>
        <dbReference type="Proteomes" id="UP000586827"/>
    </source>
</evidence>
<evidence type="ECO:0000256" key="1">
    <source>
        <dbReference type="SAM" id="Phobius"/>
    </source>
</evidence>